<evidence type="ECO:0000313" key="3">
    <source>
        <dbReference type="Proteomes" id="UP001156196"/>
    </source>
</evidence>
<dbReference type="Proteomes" id="UP001156196">
    <property type="component" value="Chromosome"/>
</dbReference>
<dbReference type="GeneID" id="4846758"/>
<dbReference type="SUPFAM" id="SSF52402">
    <property type="entry name" value="Adenine nucleotide alpha hydrolases-like"/>
    <property type="match status" value="1"/>
</dbReference>
<dbReference type="KEGG" id="msum:OH143_10200"/>
<evidence type="ECO:0000259" key="1">
    <source>
        <dbReference type="Pfam" id="PF00733"/>
    </source>
</evidence>
<dbReference type="GO" id="GO:0004066">
    <property type="term" value="F:asparagine synthase (glutamine-hydrolyzing) activity"/>
    <property type="evidence" value="ECO:0007669"/>
    <property type="project" value="InterPro"/>
</dbReference>
<dbReference type="InterPro" id="IPR001962">
    <property type="entry name" value="Asn_synthase"/>
</dbReference>
<proteinExistence type="predicted"/>
<dbReference type="GeneID" id="76731266"/>
<name>A0AAX3E9Y8_9EURY</name>
<dbReference type="EMBL" id="CP109831">
    <property type="protein sequence ID" value="UYU18066.1"/>
    <property type="molecule type" value="Genomic_DNA"/>
</dbReference>
<dbReference type="GO" id="GO:0006529">
    <property type="term" value="P:asparagine biosynthetic process"/>
    <property type="evidence" value="ECO:0007669"/>
    <property type="project" value="InterPro"/>
</dbReference>
<gene>
    <name evidence="2" type="ORF">OH143_10200</name>
</gene>
<accession>A0AAX3E9Y8</accession>
<sequence length="573" mass="64887">MSKVIYACSRSRPFDSKDRRRILEICKRLGPDNLSATVDHEVFVHDKIAFGIMNPTKSIMCNGTSLLLGHLYEHSSRLYEPLSESPDGSYALFRDSPGYLEVVSDPAASRTIWYYCDDSLFVSSTSQRAIIMFIGGFVFDKRVIPWMLSTGSLGPELSWDKRLQRLGPDSSVILDKENWSISTKHLPIKFAEVPRSDSEHQRLLTDAIKKTIESFKGINYDEWVLPLSGGYDSRGILCFINSTGENTGDLQTITWGLKDAINENGNDAKVAKDLARTLGVKHSYYHTDISEEPIAKVIDRFILCGEGRIDHLSGYMDGFKLWSKLHEDGVQGIIRGDEGFGWNPVSSRLNVLQSVGCNLCSNIPNLKNVITDYKLPNQELPADLEMRESESLEQWRDRLYHVFRLPAVLAALSDLKFSYVEIINPLTSRSILHQVRELPDHLRTDKALFRSIVDAIGPNIVYADKGANLPPRDILKKEEVMNLLRQEIQSERAREIFGPDFVSFILKSIKTDSVSQASKRSLEQKIINMIPSFIKNLASKAYSPVIDGNILAFRVYIIIRMHEILSNDCKHRI</sequence>
<dbReference type="RefSeq" id="WP_011843538.1">
    <property type="nucleotide sequence ID" value="NZ_CP109831.1"/>
</dbReference>
<feature type="domain" description="Asparagine synthetase" evidence="1">
    <location>
        <begin position="227"/>
        <end position="305"/>
    </location>
</feature>
<organism evidence="2 3">
    <name type="scientific">Methanoculleus submarinus</name>
    <dbReference type="NCBI Taxonomy" id="204050"/>
    <lineage>
        <taxon>Archaea</taxon>
        <taxon>Methanobacteriati</taxon>
        <taxon>Methanobacteriota</taxon>
        <taxon>Stenosarchaea group</taxon>
        <taxon>Methanomicrobia</taxon>
        <taxon>Methanomicrobiales</taxon>
        <taxon>Methanomicrobiaceae</taxon>
        <taxon>Methanoculleus</taxon>
    </lineage>
</organism>
<evidence type="ECO:0000313" key="2">
    <source>
        <dbReference type="EMBL" id="UYU18066.1"/>
    </source>
</evidence>
<protein>
    <submittedName>
        <fullName evidence="2">Asparagine synthase-related protein</fullName>
    </submittedName>
</protein>
<dbReference type="Pfam" id="PF00733">
    <property type="entry name" value="Asn_synthase"/>
    <property type="match status" value="1"/>
</dbReference>
<dbReference type="InterPro" id="IPR014729">
    <property type="entry name" value="Rossmann-like_a/b/a_fold"/>
</dbReference>
<dbReference type="Gene3D" id="3.40.50.620">
    <property type="entry name" value="HUPs"/>
    <property type="match status" value="1"/>
</dbReference>
<keyword evidence="3" id="KW-1185">Reference proteome</keyword>
<reference evidence="2" key="1">
    <citation type="submission" date="2022-10" db="EMBL/GenBank/DDBJ databases">
        <title>Complete genome of Methanoculleus submarinus DSM 15122.</title>
        <authorList>
            <person name="Chen S.-C."/>
            <person name="Lai S.-J."/>
            <person name="You Y.-T."/>
        </authorList>
    </citation>
    <scope>NUCLEOTIDE SEQUENCE</scope>
    <source>
        <strain evidence="2">DSM 15122</strain>
    </source>
</reference>
<dbReference type="AlphaFoldDB" id="A0AAX3E9Y8"/>